<accession>A0A9X3WTZ2</accession>
<gene>
    <name evidence="2" type="ORF">NC797_08650</name>
</gene>
<sequence length="149" mass="16812">MNIDDELIMINLEAESKERALSVLGSRLHEEGYVTDDFVKSVMEREQVYPTGLPTSPYGLAIPHTDSDKVIKPKIAFATLKEPIKFSSMSNMEEEVDVKIIFMLALKNPHEQLEILQKLTGIFQDSDAVTRIANVETSEEFHQLLGSFV</sequence>
<dbReference type="InterPro" id="IPR051541">
    <property type="entry name" value="PTS_SugarTrans_NitroReg"/>
</dbReference>
<dbReference type="CDD" id="cd00211">
    <property type="entry name" value="PTS_IIA_fru"/>
    <property type="match status" value="1"/>
</dbReference>
<dbReference type="InterPro" id="IPR002178">
    <property type="entry name" value="PTS_EIIA_type-2_dom"/>
</dbReference>
<protein>
    <submittedName>
        <fullName evidence="2">PTS sugar transporter subunit IIA</fullName>
    </submittedName>
</protein>
<dbReference type="Gene3D" id="3.40.930.10">
    <property type="entry name" value="Mannitol-specific EII, Chain A"/>
    <property type="match status" value="1"/>
</dbReference>
<keyword evidence="3" id="KW-1185">Reference proteome</keyword>
<keyword evidence="2" id="KW-0762">Sugar transport</keyword>
<evidence type="ECO:0000313" key="2">
    <source>
        <dbReference type="EMBL" id="MDC3424578.1"/>
    </source>
</evidence>
<evidence type="ECO:0000259" key="1">
    <source>
        <dbReference type="PROSITE" id="PS51094"/>
    </source>
</evidence>
<name>A0A9X3WTZ2_9BACI</name>
<dbReference type="InterPro" id="IPR016152">
    <property type="entry name" value="PTrfase/Anion_transptr"/>
</dbReference>
<organism evidence="2 3">
    <name type="scientific">Terrihalobacillus insolitus</name>
    <dbReference type="NCBI Taxonomy" id="2950438"/>
    <lineage>
        <taxon>Bacteria</taxon>
        <taxon>Bacillati</taxon>
        <taxon>Bacillota</taxon>
        <taxon>Bacilli</taxon>
        <taxon>Bacillales</taxon>
        <taxon>Bacillaceae</taxon>
        <taxon>Terrihalobacillus</taxon>
    </lineage>
</organism>
<dbReference type="PANTHER" id="PTHR47738:SF3">
    <property type="entry name" value="PHOSPHOTRANSFERASE SYSTEM MANNITOL_FRUCTOSE-SPECIFIC IIA DOMAIN CONTAINING PROTEIN"/>
    <property type="match status" value="1"/>
</dbReference>
<dbReference type="PANTHER" id="PTHR47738">
    <property type="entry name" value="PTS SYSTEM FRUCTOSE-LIKE EIIA COMPONENT-RELATED"/>
    <property type="match status" value="1"/>
</dbReference>
<keyword evidence="2" id="KW-0813">Transport</keyword>
<evidence type="ECO:0000313" key="3">
    <source>
        <dbReference type="Proteomes" id="UP001145050"/>
    </source>
</evidence>
<dbReference type="RefSeq" id="WP_272436382.1">
    <property type="nucleotide sequence ID" value="NZ_JAMQKB010000007.1"/>
</dbReference>
<dbReference type="EMBL" id="JAMQKB010000007">
    <property type="protein sequence ID" value="MDC3424578.1"/>
    <property type="molecule type" value="Genomic_DNA"/>
</dbReference>
<feature type="domain" description="PTS EIIA type-2" evidence="1">
    <location>
        <begin position="1"/>
        <end position="148"/>
    </location>
</feature>
<dbReference type="Pfam" id="PF00359">
    <property type="entry name" value="PTS_EIIA_2"/>
    <property type="match status" value="1"/>
</dbReference>
<comment type="caution">
    <text evidence="2">The sequence shown here is derived from an EMBL/GenBank/DDBJ whole genome shotgun (WGS) entry which is preliminary data.</text>
</comment>
<reference evidence="2" key="1">
    <citation type="submission" date="2022-06" db="EMBL/GenBank/DDBJ databases">
        <title>Aquibacillus sp. a new bacterium isolated from soil saline samples.</title>
        <authorList>
            <person name="Galisteo C."/>
            <person name="De La Haba R."/>
            <person name="Sanchez-Porro C."/>
            <person name="Ventosa A."/>
        </authorList>
    </citation>
    <scope>NUCLEOTIDE SEQUENCE</scope>
    <source>
        <strain evidence="2">3ASR75-11</strain>
    </source>
</reference>
<dbReference type="PROSITE" id="PS51094">
    <property type="entry name" value="PTS_EIIA_TYPE_2"/>
    <property type="match status" value="1"/>
</dbReference>
<dbReference type="Proteomes" id="UP001145050">
    <property type="component" value="Unassembled WGS sequence"/>
</dbReference>
<proteinExistence type="predicted"/>
<dbReference type="AlphaFoldDB" id="A0A9X3WTZ2"/>
<dbReference type="SUPFAM" id="SSF55804">
    <property type="entry name" value="Phoshotransferase/anion transport protein"/>
    <property type="match status" value="1"/>
</dbReference>